<organism evidence="2">
    <name type="scientific">Oryza brachyantha</name>
    <name type="common">malo sina</name>
    <dbReference type="NCBI Taxonomy" id="4533"/>
    <lineage>
        <taxon>Eukaryota</taxon>
        <taxon>Viridiplantae</taxon>
        <taxon>Streptophyta</taxon>
        <taxon>Embryophyta</taxon>
        <taxon>Tracheophyta</taxon>
        <taxon>Spermatophyta</taxon>
        <taxon>Magnoliopsida</taxon>
        <taxon>Liliopsida</taxon>
        <taxon>Poales</taxon>
        <taxon>Poaceae</taxon>
        <taxon>BOP clade</taxon>
        <taxon>Oryzoideae</taxon>
        <taxon>Oryzeae</taxon>
        <taxon>Oryzinae</taxon>
        <taxon>Oryza</taxon>
    </lineage>
</organism>
<dbReference type="AlphaFoldDB" id="J3M5B3"/>
<keyword evidence="3" id="KW-1185">Reference proteome</keyword>
<dbReference type="Proteomes" id="UP000006038">
    <property type="component" value="Chromosome 5"/>
</dbReference>
<evidence type="ECO:0000313" key="3">
    <source>
        <dbReference type="Proteomes" id="UP000006038"/>
    </source>
</evidence>
<dbReference type="EnsemblPlants" id="OB05G17870.1">
    <property type="protein sequence ID" value="OB05G17870.1"/>
    <property type="gene ID" value="OB05G17870"/>
</dbReference>
<accession>J3M5B3</accession>
<evidence type="ECO:0000313" key="2">
    <source>
        <dbReference type="EnsemblPlants" id="OB05G17870.1"/>
    </source>
</evidence>
<sequence length="82" mass="8982">MPSDGKPDSPPPHGPRIPPAAANDEENEDVGPKEEDEPNSGWKQGWRKRKGEAEAGKPAPAAPAVERPSRERKTVERYSELD</sequence>
<reference evidence="2" key="1">
    <citation type="journal article" date="2013" name="Nat. Commun.">
        <title>Whole-genome sequencing of Oryza brachyantha reveals mechanisms underlying Oryza genome evolution.</title>
        <authorList>
            <person name="Chen J."/>
            <person name="Huang Q."/>
            <person name="Gao D."/>
            <person name="Wang J."/>
            <person name="Lang Y."/>
            <person name="Liu T."/>
            <person name="Li B."/>
            <person name="Bai Z."/>
            <person name="Luis Goicoechea J."/>
            <person name="Liang C."/>
            <person name="Chen C."/>
            <person name="Zhang W."/>
            <person name="Sun S."/>
            <person name="Liao Y."/>
            <person name="Zhang X."/>
            <person name="Yang L."/>
            <person name="Song C."/>
            <person name="Wang M."/>
            <person name="Shi J."/>
            <person name="Liu G."/>
            <person name="Liu J."/>
            <person name="Zhou H."/>
            <person name="Zhou W."/>
            <person name="Yu Q."/>
            <person name="An N."/>
            <person name="Chen Y."/>
            <person name="Cai Q."/>
            <person name="Wang B."/>
            <person name="Liu B."/>
            <person name="Min J."/>
            <person name="Huang Y."/>
            <person name="Wu H."/>
            <person name="Li Z."/>
            <person name="Zhang Y."/>
            <person name="Yin Y."/>
            <person name="Song W."/>
            <person name="Jiang J."/>
            <person name="Jackson S.A."/>
            <person name="Wing R.A."/>
            <person name="Wang J."/>
            <person name="Chen M."/>
        </authorList>
    </citation>
    <scope>NUCLEOTIDE SEQUENCE [LARGE SCALE GENOMIC DNA]</scope>
    <source>
        <strain evidence="2">cv. IRGC 101232</strain>
    </source>
</reference>
<dbReference type="STRING" id="4533.J3M5B3"/>
<dbReference type="HOGENOM" id="CLU_2562008_0_0_1"/>
<feature type="compositionally biased region" description="Acidic residues" evidence="1">
    <location>
        <begin position="23"/>
        <end position="38"/>
    </location>
</feature>
<feature type="compositionally biased region" description="Pro residues" evidence="1">
    <location>
        <begin position="8"/>
        <end position="18"/>
    </location>
</feature>
<dbReference type="Gramene" id="OB05G17870.1">
    <property type="protein sequence ID" value="OB05G17870.1"/>
    <property type="gene ID" value="OB05G17870"/>
</dbReference>
<feature type="region of interest" description="Disordered" evidence="1">
    <location>
        <begin position="1"/>
        <end position="82"/>
    </location>
</feature>
<name>J3M5B3_ORYBR</name>
<feature type="compositionally biased region" description="Basic and acidic residues" evidence="1">
    <location>
        <begin position="67"/>
        <end position="82"/>
    </location>
</feature>
<protein>
    <submittedName>
        <fullName evidence="2">Uncharacterized protein</fullName>
    </submittedName>
</protein>
<proteinExistence type="predicted"/>
<evidence type="ECO:0000256" key="1">
    <source>
        <dbReference type="SAM" id="MobiDB-lite"/>
    </source>
</evidence>
<reference evidence="2" key="2">
    <citation type="submission" date="2013-04" db="UniProtKB">
        <authorList>
            <consortium name="EnsemblPlants"/>
        </authorList>
    </citation>
    <scope>IDENTIFICATION</scope>
</reference>